<dbReference type="SUPFAM" id="SSF52540">
    <property type="entry name" value="P-loop containing nucleoside triphosphate hydrolases"/>
    <property type="match status" value="1"/>
</dbReference>
<dbReference type="RefSeq" id="WP_348268816.1">
    <property type="nucleotide sequence ID" value="NZ_CP121194.1"/>
</dbReference>
<evidence type="ECO:0000313" key="2">
    <source>
        <dbReference type="EMBL" id="XBH14754.1"/>
    </source>
</evidence>
<dbReference type="EMBL" id="CP121195">
    <property type="protein sequence ID" value="XBH14754.1"/>
    <property type="molecule type" value="Genomic_DNA"/>
</dbReference>
<evidence type="ECO:0008006" key="3">
    <source>
        <dbReference type="Google" id="ProtNLM"/>
    </source>
</evidence>
<organism evidence="1">
    <name type="scientific">Edaphobacter paludis</name>
    <dbReference type="NCBI Taxonomy" id="3035702"/>
    <lineage>
        <taxon>Bacteria</taxon>
        <taxon>Pseudomonadati</taxon>
        <taxon>Acidobacteriota</taxon>
        <taxon>Terriglobia</taxon>
        <taxon>Terriglobales</taxon>
        <taxon>Acidobacteriaceae</taxon>
        <taxon>Edaphobacter</taxon>
    </lineage>
</organism>
<dbReference type="Gene3D" id="3.40.50.300">
    <property type="entry name" value="P-loop containing nucleotide triphosphate hydrolases"/>
    <property type="match status" value="1"/>
</dbReference>
<gene>
    <name evidence="1" type="ORF">P4G45_06275</name>
    <name evidence="2" type="ORF">P8936_06250</name>
</gene>
<accession>A0AAU7DBR9</accession>
<protein>
    <recommendedName>
        <fullName evidence="3">NACHT domain-containing protein</fullName>
    </recommendedName>
</protein>
<dbReference type="EMBL" id="CP121194">
    <property type="protein sequence ID" value="XBH11326.1"/>
    <property type="molecule type" value="Genomic_DNA"/>
</dbReference>
<evidence type="ECO:0000313" key="1">
    <source>
        <dbReference type="EMBL" id="XBH11326.1"/>
    </source>
</evidence>
<dbReference type="InterPro" id="IPR027417">
    <property type="entry name" value="P-loop_NTPase"/>
</dbReference>
<accession>A0AAU7D346</accession>
<dbReference type="SUPFAM" id="SSF48371">
    <property type="entry name" value="ARM repeat"/>
    <property type="match status" value="1"/>
</dbReference>
<reference evidence="1" key="1">
    <citation type="submission" date="2023-03" db="EMBL/GenBank/DDBJ databases">
        <title>Edaphobacter sp.</title>
        <authorList>
            <person name="Huber K.J."/>
            <person name="Papendorf J."/>
            <person name="Pilke C."/>
            <person name="Bunk B."/>
            <person name="Sproeer C."/>
            <person name="Pester M."/>
        </authorList>
    </citation>
    <scope>NUCLEOTIDE SEQUENCE</scope>
    <source>
        <strain evidence="1">DSM 109919</strain>
        <strain evidence="2">DSM 109920</strain>
    </source>
</reference>
<dbReference type="KEGG" id="epl:P4G45_06275"/>
<name>A0AAU7D346_9BACT</name>
<dbReference type="InterPro" id="IPR016024">
    <property type="entry name" value="ARM-type_fold"/>
</dbReference>
<proteinExistence type="predicted"/>
<sequence>MAAHALAEVPLGWFEDTEDVVSAWEAETGGPGDDIAVTTLAGRRIEVQVKHRLRRGTDYNETFQRIFQGLRVHQELRAVLLIDRHSSEVIRNDLKTDIPRIGQGRLDGLKQITLDLISQLQMEPEPAIFARFRIVVVDLDQGSDGMAAAQSLLSRIVPERRAKTAYEVLGKRGHTLIKTRGKDDTLSSARYLDGKIGLIPSSALSTVSLARFVAFVQKTNRLFYSPALRVQLDITAAWSTVSPLEDDTDSDANSTESRGLEDELRKYQEWSRLASQRTRRKELEADLLLDSRHRLVIVGGPGSGKTTLSRKLAYLSSRQHLTLRVRLPTIAALLRKGETFEAALIETVLDSSTLNKEDGRRIVNSAEVLIADGLDECDPDRADVAAGLIQWGISHPGTHICVLTRAVGHSPALLPNFFHAELQPLQDIEIRKIATELISAVEKNESVRGALIEQFIETVKTRESRTAAAIAARNPLLLSFLVRLFLDHEPLTGNRSALFSRIIELIRKSSPTDRRLVQEAAVSYGEAWEVAEILGWITIESPGRTAEDLYHEVVNRSEHNAIGLKAAEACVTFWEDRGLVERVSVGSRDTLVFVHLSLGEYLAARYIARSGPDFVRSETIRLRQRAKWREPLLLTAGLSGGAEVIRTLLSLDEPDNPESTESVLAAACLAEAGKDTKSAHEALDVADRLKLRLSSSVPLVSLEAGHALQMIAVLVPDLIGKIAVELCNHAQPWTRFSAVLPSLALGQIFISADWIIHWLENFGNYVSERRESGSDAISSHIRALESAALPLALRRVASELHEDKARPIVFEFLKKGPVSLHAYEHICETLTDEPAKKWVEEAWTAMMASVVRKTSWEGFSVEAFLNFPNRMQDAEDVLFKCVIEACGAANAEAHSEQLADYPELGKLIGSMGLWEMGLGDVLVLTQIETPPLVAVISGIIEVLLLDRRLLGAEARLILNEPDQERRLFKSIRHDERQFPPERLPSIRLDLPLLAKALDYRSELGAWNAARLLEARRFTEPERETIRREFLAAVHQLRYFAVIAEQVWGERAFSIVQERLSGDTSLIRGELFAPLLRLANTVEEKSQALSYLLGELDAPDPSLAALAGKALRDVEPERISEHAEAIRHSLERCRKIGSWCSSCKQVVMTYSCPRCNIVPPNPREEMLFLLARAGSVTLSELLQIGETTESPERNVAVSRAASMAFEDDHSLESVINFVEARGGVKVLDALLVEFRQEKGRLARYLVRLLGAEFPEVRARVVRSLALGWVSLAEGLKLANEATGDADPAVRSAAVETLRELNR</sequence>